<comment type="caution">
    <text evidence="9">The sequence shown here is derived from an EMBL/GenBank/DDBJ whole genome shotgun (WGS) entry which is preliminary data.</text>
</comment>
<evidence type="ECO:0000256" key="4">
    <source>
        <dbReference type="ARBA" id="ARBA00022692"/>
    </source>
</evidence>
<dbReference type="PANTHER" id="PTHR23504:SF15">
    <property type="entry name" value="MAJOR FACILITATOR SUPERFAMILY (MFS) PROFILE DOMAIN-CONTAINING PROTEIN"/>
    <property type="match status" value="1"/>
</dbReference>
<dbReference type="InterPro" id="IPR005829">
    <property type="entry name" value="Sugar_transporter_CS"/>
</dbReference>
<comment type="similarity">
    <text evidence="2">Belongs to the major facilitator superfamily. TCR/Tet family.</text>
</comment>
<dbReference type="InterPro" id="IPR001958">
    <property type="entry name" value="Tet-R_TetA/multi-R_MdtG-like"/>
</dbReference>
<dbReference type="CDD" id="cd17388">
    <property type="entry name" value="MFS_TetA"/>
    <property type="match status" value="1"/>
</dbReference>
<feature type="transmembrane region" description="Helical" evidence="7">
    <location>
        <begin position="7"/>
        <end position="27"/>
    </location>
</feature>
<evidence type="ECO:0000256" key="5">
    <source>
        <dbReference type="ARBA" id="ARBA00022989"/>
    </source>
</evidence>
<feature type="transmembrane region" description="Helical" evidence="7">
    <location>
        <begin position="47"/>
        <end position="66"/>
    </location>
</feature>
<keyword evidence="3" id="KW-0813">Transport</keyword>
<evidence type="ECO:0000256" key="6">
    <source>
        <dbReference type="ARBA" id="ARBA00023136"/>
    </source>
</evidence>
<feature type="transmembrane region" description="Helical" evidence="7">
    <location>
        <begin position="284"/>
        <end position="302"/>
    </location>
</feature>
<dbReference type="PANTHER" id="PTHR23504">
    <property type="entry name" value="MAJOR FACILITATOR SUPERFAMILY DOMAIN-CONTAINING PROTEIN 10"/>
    <property type="match status" value="1"/>
</dbReference>
<dbReference type="PROSITE" id="PS00216">
    <property type="entry name" value="SUGAR_TRANSPORT_1"/>
    <property type="match status" value="1"/>
</dbReference>
<dbReference type="AlphaFoldDB" id="A0A3S0RDK5"/>
<comment type="subcellular location">
    <subcellularLocation>
        <location evidence="1">Membrane</location>
        <topology evidence="1">Multi-pass membrane protein</topology>
    </subcellularLocation>
</comment>
<name>A0A3S0RDK5_9DEIO</name>
<evidence type="ECO:0000256" key="2">
    <source>
        <dbReference type="ARBA" id="ARBA00007520"/>
    </source>
</evidence>
<dbReference type="Gene3D" id="1.20.1250.20">
    <property type="entry name" value="MFS general substrate transporter like domains"/>
    <property type="match status" value="1"/>
</dbReference>
<organism evidence="9 10">
    <name type="scientific">Deinococcus radiophilus</name>
    <dbReference type="NCBI Taxonomy" id="32062"/>
    <lineage>
        <taxon>Bacteria</taxon>
        <taxon>Thermotogati</taxon>
        <taxon>Deinococcota</taxon>
        <taxon>Deinococci</taxon>
        <taxon>Deinococcales</taxon>
        <taxon>Deinococcaceae</taxon>
        <taxon>Deinococcus</taxon>
    </lineage>
</organism>
<dbReference type="GO" id="GO:0022857">
    <property type="term" value="F:transmembrane transporter activity"/>
    <property type="evidence" value="ECO:0007669"/>
    <property type="project" value="InterPro"/>
</dbReference>
<keyword evidence="10" id="KW-1185">Reference proteome</keyword>
<reference evidence="9 10" key="1">
    <citation type="submission" date="2018-12" db="EMBL/GenBank/DDBJ databases">
        <title>Deinococcus radiophilus ATCC 27603 genome sequencing and assembly.</title>
        <authorList>
            <person name="Maclea K.S."/>
            <person name="Maynard C.R."/>
        </authorList>
    </citation>
    <scope>NUCLEOTIDE SEQUENCE [LARGE SCALE GENOMIC DNA]</scope>
    <source>
        <strain evidence="9 10">ATCC 27603</strain>
    </source>
</reference>
<keyword evidence="6 7" id="KW-0472">Membrane</keyword>
<dbReference type="InterPro" id="IPR020846">
    <property type="entry name" value="MFS_dom"/>
</dbReference>
<evidence type="ECO:0000256" key="7">
    <source>
        <dbReference type="SAM" id="Phobius"/>
    </source>
</evidence>
<dbReference type="EMBL" id="RXPE01000022">
    <property type="protein sequence ID" value="RTR25709.1"/>
    <property type="molecule type" value="Genomic_DNA"/>
</dbReference>
<accession>A0A3S0RDK5</accession>
<keyword evidence="5 7" id="KW-1133">Transmembrane helix</keyword>
<dbReference type="RefSeq" id="WP_126352544.1">
    <property type="nucleotide sequence ID" value="NZ_JBHSVX010000001.1"/>
</dbReference>
<evidence type="ECO:0000256" key="3">
    <source>
        <dbReference type="ARBA" id="ARBA00022448"/>
    </source>
</evidence>
<dbReference type="Proteomes" id="UP000277766">
    <property type="component" value="Unassembled WGS sequence"/>
</dbReference>
<dbReference type="InterPro" id="IPR036259">
    <property type="entry name" value="MFS_trans_sf"/>
</dbReference>
<evidence type="ECO:0000313" key="10">
    <source>
        <dbReference type="Proteomes" id="UP000277766"/>
    </source>
</evidence>
<dbReference type="SUPFAM" id="SSF103473">
    <property type="entry name" value="MFS general substrate transporter"/>
    <property type="match status" value="1"/>
</dbReference>
<dbReference type="Pfam" id="PF07690">
    <property type="entry name" value="MFS_1"/>
    <property type="match status" value="1"/>
</dbReference>
<feature type="transmembrane region" description="Helical" evidence="7">
    <location>
        <begin position="166"/>
        <end position="184"/>
    </location>
</feature>
<evidence type="ECO:0000313" key="9">
    <source>
        <dbReference type="EMBL" id="RTR25709.1"/>
    </source>
</evidence>
<evidence type="ECO:0000259" key="8">
    <source>
        <dbReference type="PROSITE" id="PS50850"/>
    </source>
</evidence>
<feature type="transmembrane region" description="Helical" evidence="7">
    <location>
        <begin position="78"/>
        <end position="97"/>
    </location>
</feature>
<protein>
    <submittedName>
        <fullName evidence="9">MFS transporter</fullName>
    </submittedName>
</protein>
<feature type="transmembrane region" description="Helical" evidence="7">
    <location>
        <begin position="350"/>
        <end position="373"/>
    </location>
</feature>
<sequence>MATARPPALVFILIVALIDVIGIGLIIPVLPGLVKELAGSDAAGARMIGVLTAAYAVMQFLMAPILGRLSDRFGRRPVLLVATAGMALDYLVLYFAPSLWWLLLGRIIAGATGASITVINAYIADVSPPEQRAANFGKIGAMFGLGFILGPALGGLLGEYGLRTPFLFAAVISGISWLYGYFILPESLSPGKRSATWQWADLNPLKPLAALTTYPAVRNLTWVFILIGLAMQVIFSTWVLFTEAVLGWTPGQNGVALAVSGLLTAVVQGAMVGRFIAAYGERRTILWGLGFALVEFILLAFATTAPLLWISLVIGALGGLAQPAIQGYISRQVSDSEQGRVQGAISSLNSLVGIVGPLLATSVFAAFTGQMAWLHFPGAAFAMGAVFMASGLVLVLRALRKNDALGGVK</sequence>
<gene>
    <name evidence="9" type="ORF">EJ104_09765</name>
</gene>
<feature type="domain" description="Major facilitator superfamily (MFS) profile" evidence="8">
    <location>
        <begin position="8"/>
        <end position="403"/>
    </location>
</feature>
<dbReference type="GO" id="GO:0016020">
    <property type="term" value="C:membrane"/>
    <property type="evidence" value="ECO:0007669"/>
    <property type="project" value="UniProtKB-SubCell"/>
</dbReference>
<feature type="transmembrane region" description="Helical" evidence="7">
    <location>
        <begin position="253"/>
        <end position="272"/>
    </location>
</feature>
<evidence type="ECO:0000256" key="1">
    <source>
        <dbReference type="ARBA" id="ARBA00004141"/>
    </source>
</evidence>
<dbReference type="InterPro" id="IPR011701">
    <property type="entry name" value="MFS"/>
</dbReference>
<dbReference type="PROSITE" id="PS50850">
    <property type="entry name" value="MFS"/>
    <property type="match status" value="1"/>
</dbReference>
<feature type="transmembrane region" description="Helical" evidence="7">
    <location>
        <begin position="379"/>
        <end position="399"/>
    </location>
</feature>
<feature type="transmembrane region" description="Helical" evidence="7">
    <location>
        <begin position="220"/>
        <end position="241"/>
    </location>
</feature>
<feature type="transmembrane region" description="Helical" evidence="7">
    <location>
        <begin position="103"/>
        <end position="124"/>
    </location>
</feature>
<dbReference type="OrthoDB" id="9793283at2"/>
<dbReference type="PRINTS" id="PR01035">
    <property type="entry name" value="TCRTETA"/>
</dbReference>
<keyword evidence="4 7" id="KW-0812">Transmembrane</keyword>
<proteinExistence type="inferred from homology"/>
<feature type="transmembrane region" description="Helical" evidence="7">
    <location>
        <begin position="308"/>
        <end position="329"/>
    </location>
</feature>
<feature type="transmembrane region" description="Helical" evidence="7">
    <location>
        <begin position="136"/>
        <end position="154"/>
    </location>
</feature>